<accession>A6J576</accession>
<proteinExistence type="predicted"/>
<evidence type="ECO:0000313" key="2">
    <source>
        <dbReference type="EMBL" id="EDL95749.1"/>
    </source>
</evidence>
<feature type="non-terminal residue" evidence="2">
    <location>
        <position position="33"/>
    </location>
</feature>
<name>A6J576_RAT</name>
<protein>
    <submittedName>
        <fullName evidence="2">RCG58177</fullName>
    </submittedName>
</protein>
<evidence type="ECO:0000313" key="3">
    <source>
        <dbReference type="Proteomes" id="UP000234681"/>
    </source>
</evidence>
<gene>
    <name evidence="2" type="ORF">rCG_58177</name>
</gene>
<feature type="region of interest" description="Disordered" evidence="1">
    <location>
        <begin position="1"/>
        <end position="33"/>
    </location>
</feature>
<sequence length="33" mass="3818">MTTNAERVQRKRALEVLLESQKEESEPKETEAS</sequence>
<evidence type="ECO:0000256" key="1">
    <source>
        <dbReference type="SAM" id="MobiDB-lite"/>
    </source>
</evidence>
<dbReference type="EMBL" id="CH473975">
    <property type="protein sequence ID" value="EDL95749.1"/>
    <property type="molecule type" value="Genomic_DNA"/>
</dbReference>
<dbReference type="Proteomes" id="UP000234681">
    <property type="component" value="Chromosome 8"/>
</dbReference>
<dbReference type="AlphaFoldDB" id="A6J576"/>
<feature type="compositionally biased region" description="Basic and acidic residues" evidence="1">
    <location>
        <begin position="20"/>
        <end position="33"/>
    </location>
</feature>
<organism evidence="2 3">
    <name type="scientific">Rattus norvegicus</name>
    <name type="common">Rat</name>
    <dbReference type="NCBI Taxonomy" id="10116"/>
    <lineage>
        <taxon>Eukaryota</taxon>
        <taxon>Metazoa</taxon>
        <taxon>Chordata</taxon>
        <taxon>Craniata</taxon>
        <taxon>Vertebrata</taxon>
        <taxon>Euteleostomi</taxon>
        <taxon>Mammalia</taxon>
        <taxon>Eutheria</taxon>
        <taxon>Euarchontoglires</taxon>
        <taxon>Glires</taxon>
        <taxon>Rodentia</taxon>
        <taxon>Myomorpha</taxon>
        <taxon>Muroidea</taxon>
        <taxon>Muridae</taxon>
        <taxon>Murinae</taxon>
        <taxon>Rattus</taxon>
    </lineage>
</organism>
<reference evidence="3" key="1">
    <citation type="submission" date="2005-09" db="EMBL/GenBank/DDBJ databases">
        <authorList>
            <person name="Mural R.J."/>
            <person name="Li P.W."/>
            <person name="Adams M.D."/>
            <person name="Amanatides P.G."/>
            <person name="Baden-Tillson H."/>
            <person name="Barnstead M."/>
            <person name="Chin S.H."/>
            <person name="Dew I."/>
            <person name="Evans C.A."/>
            <person name="Ferriera S."/>
            <person name="Flanigan M."/>
            <person name="Fosler C."/>
            <person name="Glodek A."/>
            <person name="Gu Z."/>
            <person name="Holt R.A."/>
            <person name="Jennings D."/>
            <person name="Kraft C.L."/>
            <person name="Lu F."/>
            <person name="Nguyen T."/>
            <person name="Nusskern D.R."/>
            <person name="Pfannkoch C.M."/>
            <person name="Sitter C."/>
            <person name="Sutton G.G."/>
            <person name="Venter J.C."/>
            <person name="Wang Z."/>
            <person name="Woodage T."/>
            <person name="Zheng X.H."/>
            <person name="Zhong F."/>
        </authorList>
    </citation>
    <scope>NUCLEOTIDE SEQUENCE [LARGE SCALE GENOMIC DNA]</scope>
    <source>
        <strain>BN</strain>
        <strain evidence="3">Sprague-Dawley</strain>
    </source>
</reference>